<reference evidence="1 2" key="1">
    <citation type="journal article" date="2010" name="Stand. Genomic Sci.">
        <title>Complete genome sequence of Conexibacter woesei type strain (ID131577).</title>
        <authorList>
            <person name="Pukall R."/>
            <person name="Lapidus A."/>
            <person name="Glavina Del Rio T."/>
            <person name="Copeland A."/>
            <person name="Tice H."/>
            <person name="Cheng J.-F."/>
            <person name="Lucas S."/>
            <person name="Chen F."/>
            <person name="Nolan M."/>
            <person name="Bruce D."/>
            <person name="Goodwin L."/>
            <person name="Pitluck S."/>
            <person name="Mavromatis K."/>
            <person name="Ivanova N."/>
            <person name="Ovchinnikova G."/>
            <person name="Pati A."/>
            <person name="Chen A."/>
            <person name="Palaniappan K."/>
            <person name="Land M."/>
            <person name="Hauser L."/>
            <person name="Chang Y.-J."/>
            <person name="Jeffries C.D."/>
            <person name="Chain P."/>
            <person name="Meincke L."/>
            <person name="Sims D."/>
            <person name="Brettin T."/>
            <person name="Detter J.C."/>
            <person name="Rohde M."/>
            <person name="Goeker M."/>
            <person name="Bristow J."/>
            <person name="Eisen J.A."/>
            <person name="Markowitz V."/>
            <person name="Kyrpides N.C."/>
            <person name="Klenk H.-P."/>
            <person name="Hugenholtz P."/>
        </authorList>
    </citation>
    <scope>NUCLEOTIDE SEQUENCE [LARGE SCALE GENOMIC DNA]</scope>
    <source>
        <strain evidence="2">DSM 14684 / CIP 108061 / JCM 11494 / NBRC 100937 / ID131577</strain>
    </source>
</reference>
<organism evidence="1 2">
    <name type="scientific">Conexibacter woesei (strain DSM 14684 / CCUG 47730 / CIP 108061 / JCM 11494 / NBRC 100937 / ID131577)</name>
    <dbReference type="NCBI Taxonomy" id="469383"/>
    <lineage>
        <taxon>Bacteria</taxon>
        <taxon>Bacillati</taxon>
        <taxon>Actinomycetota</taxon>
        <taxon>Thermoleophilia</taxon>
        <taxon>Solirubrobacterales</taxon>
        <taxon>Conexibacteraceae</taxon>
        <taxon>Conexibacter</taxon>
    </lineage>
</organism>
<dbReference type="eggNOG" id="COG1357">
    <property type="taxonomic scope" value="Bacteria"/>
</dbReference>
<sequence>MAPTPAPPRAPRQPHAEVDPNLLDDAALEADGLQDVVLEHANLANRRGRRVLVQRVRLKGCRMTGIQLAESTLRDVVIEGSRVDLAAFRMTRFERVVFRDCQLQELDLVEAQLSSVVFDRCDLSGADLGHATFRRSQMRDCTLDGLIGAERLRGVSMPWPDVVGQAAAFAAVLGVGIIEEDEEGEGLRR</sequence>
<dbReference type="PANTHER" id="PTHR14136">
    <property type="entry name" value="BTB_POZ DOMAIN-CONTAINING PROTEIN KCTD9"/>
    <property type="match status" value="1"/>
</dbReference>
<dbReference type="RefSeq" id="WP_012937280.1">
    <property type="nucleotide sequence ID" value="NC_013739.1"/>
</dbReference>
<dbReference type="EMBL" id="CP001854">
    <property type="protein sequence ID" value="ADB54229.1"/>
    <property type="molecule type" value="Genomic_DNA"/>
</dbReference>
<accession>D3F2U8</accession>
<dbReference type="InterPro" id="IPR001646">
    <property type="entry name" value="5peptide_repeat"/>
</dbReference>
<dbReference type="KEGG" id="cwo:Cwoe_5828"/>
<protein>
    <submittedName>
        <fullName evidence="1">Pentapeptide repeat protein</fullName>
    </submittedName>
</protein>
<dbReference type="PANTHER" id="PTHR14136:SF17">
    <property type="entry name" value="BTB_POZ DOMAIN-CONTAINING PROTEIN KCTD9"/>
    <property type="match status" value="1"/>
</dbReference>
<name>D3F2U8_CONWI</name>
<keyword evidence="2" id="KW-1185">Reference proteome</keyword>
<reference evidence="2" key="2">
    <citation type="submission" date="2010-01" db="EMBL/GenBank/DDBJ databases">
        <title>The complete genome of Conexibacter woesei DSM 14684.</title>
        <authorList>
            <consortium name="US DOE Joint Genome Institute (JGI-PGF)"/>
            <person name="Lucas S."/>
            <person name="Copeland A."/>
            <person name="Lapidus A."/>
            <person name="Glavina del Rio T."/>
            <person name="Dalin E."/>
            <person name="Tice H."/>
            <person name="Bruce D."/>
            <person name="Goodwin L."/>
            <person name="Pitluck S."/>
            <person name="Kyrpides N."/>
            <person name="Mavromatis K."/>
            <person name="Ivanova N."/>
            <person name="Mikhailova N."/>
            <person name="Chertkov O."/>
            <person name="Brettin T."/>
            <person name="Detter J.C."/>
            <person name="Han C."/>
            <person name="Larimer F."/>
            <person name="Land M."/>
            <person name="Hauser L."/>
            <person name="Markowitz V."/>
            <person name="Cheng J.-F."/>
            <person name="Hugenholtz P."/>
            <person name="Woyke T."/>
            <person name="Wu D."/>
            <person name="Pukall R."/>
            <person name="Steenblock K."/>
            <person name="Schneider S."/>
            <person name="Klenk H.-P."/>
            <person name="Eisen J.A."/>
        </authorList>
    </citation>
    <scope>NUCLEOTIDE SEQUENCE [LARGE SCALE GENOMIC DNA]</scope>
    <source>
        <strain evidence="2">DSM 14684 / CIP 108061 / JCM 11494 / NBRC 100937 / ID131577</strain>
    </source>
</reference>
<evidence type="ECO:0000313" key="1">
    <source>
        <dbReference type="EMBL" id="ADB54229.1"/>
    </source>
</evidence>
<proteinExistence type="predicted"/>
<dbReference type="AlphaFoldDB" id="D3F2U8"/>
<dbReference type="HOGENOM" id="CLU_033401_5_1_11"/>
<dbReference type="OrthoDB" id="4775025at2"/>
<dbReference type="Proteomes" id="UP000008229">
    <property type="component" value="Chromosome"/>
</dbReference>
<dbReference type="SUPFAM" id="SSF141571">
    <property type="entry name" value="Pentapeptide repeat-like"/>
    <property type="match status" value="1"/>
</dbReference>
<dbReference type="Pfam" id="PF13599">
    <property type="entry name" value="Pentapeptide_4"/>
    <property type="match status" value="1"/>
</dbReference>
<dbReference type="STRING" id="469383.Cwoe_5828"/>
<dbReference type="Gene3D" id="2.160.20.80">
    <property type="entry name" value="E3 ubiquitin-protein ligase SopA"/>
    <property type="match status" value="1"/>
</dbReference>
<gene>
    <name evidence="1" type="ordered locus">Cwoe_5828</name>
</gene>
<dbReference type="InterPro" id="IPR051082">
    <property type="entry name" value="Pentapeptide-BTB/POZ_domain"/>
</dbReference>
<evidence type="ECO:0000313" key="2">
    <source>
        <dbReference type="Proteomes" id="UP000008229"/>
    </source>
</evidence>